<sequence length="84" mass="9555">MKKKKLFIVLMILGILLLIPVSFTIIDKIRYDNGKSAIFVKESGGCEEIIYAGVFYSIHYSVPQIGPEDDSGGDNSSWVWFWEH</sequence>
<dbReference type="Proteomes" id="UP000184386">
    <property type="component" value="Unassembled WGS sequence"/>
</dbReference>
<keyword evidence="2" id="KW-1185">Reference proteome</keyword>
<reference evidence="1 2" key="1">
    <citation type="submission" date="2016-11" db="EMBL/GenBank/DDBJ databases">
        <authorList>
            <person name="Jaros S."/>
            <person name="Januszkiewicz K."/>
            <person name="Wedrychowicz H."/>
        </authorList>
    </citation>
    <scope>NUCLEOTIDE SEQUENCE [LARGE SCALE GENOMIC DNA]</scope>
    <source>
        <strain evidence="1 2">DSM 15929</strain>
    </source>
</reference>
<dbReference type="AlphaFoldDB" id="A0A1M6ME06"/>
<accession>A0A1M6ME06</accession>
<gene>
    <name evidence="1" type="ORF">SAMN02745136_00967</name>
</gene>
<proteinExistence type="predicted"/>
<organism evidence="1 2">
    <name type="scientific">Anaerocolumna jejuensis DSM 15929</name>
    <dbReference type="NCBI Taxonomy" id="1121322"/>
    <lineage>
        <taxon>Bacteria</taxon>
        <taxon>Bacillati</taxon>
        <taxon>Bacillota</taxon>
        <taxon>Clostridia</taxon>
        <taxon>Lachnospirales</taxon>
        <taxon>Lachnospiraceae</taxon>
        <taxon>Anaerocolumna</taxon>
    </lineage>
</organism>
<dbReference type="RefSeq" id="WP_073273462.1">
    <property type="nucleotide sequence ID" value="NZ_FRAC01000007.1"/>
</dbReference>
<dbReference type="OrthoDB" id="2067158at2"/>
<name>A0A1M6ME06_9FIRM</name>
<protein>
    <submittedName>
        <fullName evidence="1">Uncharacterized protein</fullName>
    </submittedName>
</protein>
<dbReference type="STRING" id="1121322.SAMN02745136_00967"/>
<evidence type="ECO:0000313" key="2">
    <source>
        <dbReference type="Proteomes" id="UP000184386"/>
    </source>
</evidence>
<dbReference type="EMBL" id="FRAC01000007">
    <property type="protein sequence ID" value="SHJ81695.1"/>
    <property type="molecule type" value="Genomic_DNA"/>
</dbReference>
<evidence type="ECO:0000313" key="1">
    <source>
        <dbReference type="EMBL" id="SHJ81695.1"/>
    </source>
</evidence>